<gene>
    <name evidence="2" type="ORF">LCGC14_1952270</name>
</gene>
<dbReference type="PROSITE" id="PS51186">
    <property type="entry name" value="GNAT"/>
    <property type="match status" value="1"/>
</dbReference>
<reference evidence="2" key="1">
    <citation type="journal article" date="2015" name="Nature">
        <title>Complex archaea that bridge the gap between prokaryotes and eukaryotes.</title>
        <authorList>
            <person name="Spang A."/>
            <person name="Saw J.H."/>
            <person name="Jorgensen S.L."/>
            <person name="Zaremba-Niedzwiedzka K."/>
            <person name="Martijn J."/>
            <person name="Lind A.E."/>
            <person name="van Eijk R."/>
            <person name="Schleper C."/>
            <person name="Guy L."/>
            <person name="Ettema T.J."/>
        </authorList>
    </citation>
    <scope>NUCLEOTIDE SEQUENCE</scope>
</reference>
<organism evidence="2">
    <name type="scientific">marine sediment metagenome</name>
    <dbReference type="NCBI Taxonomy" id="412755"/>
    <lineage>
        <taxon>unclassified sequences</taxon>
        <taxon>metagenomes</taxon>
        <taxon>ecological metagenomes</taxon>
    </lineage>
</organism>
<evidence type="ECO:0000259" key="1">
    <source>
        <dbReference type="PROSITE" id="PS51186"/>
    </source>
</evidence>
<protein>
    <recommendedName>
        <fullName evidence="1">N-acetyltransferase domain-containing protein</fullName>
    </recommendedName>
</protein>
<accession>A0A0F9FH04</accession>
<sequence length="262" mass="29760">MKVIDLTKDYKQLYFVCLEDWSGEIKEAGGHKEIWYDKMKDKGLRVKLAVGDNGKVGGMIQYIPIEHSFVEGKNLYLINCIWVHGHKKGRGNFQKKGMGKALLHAAEADVEAMGAKGMVAWGIPLPFWMKASWFKKQGYTKVDKQGILGQVLLWKSFTDDALPPKWIKEKKKPETTPGEVVVTAFLNGWCPAQNLVFERARRAASEFGDKVVFRKIDTFDRNVFLEWGIADALFIDGKQVRTGPPPSYEKIKKLIAKRVNKL</sequence>
<proteinExistence type="predicted"/>
<dbReference type="GO" id="GO:0016747">
    <property type="term" value="F:acyltransferase activity, transferring groups other than amino-acyl groups"/>
    <property type="evidence" value="ECO:0007669"/>
    <property type="project" value="InterPro"/>
</dbReference>
<dbReference type="AlphaFoldDB" id="A0A0F9FH04"/>
<evidence type="ECO:0000313" key="2">
    <source>
        <dbReference type="EMBL" id="KKL85684.1"/>
    </source>
</evidence>
<feature type="domain" description="N-acetyltransferase" evidence="1">
    <location>
        <begin position="1"/>
        <end position="158"/>
    </location>
</feature>
<dbReference type="EMBL" id="LAZR01021337">
    <property type="protein sequence ID" value="KKL85684.1"/>
    <property type="molecule type" value="Genomic_DNA"/>
</dbReference>
<dbReference type="InterPro" id="IPR016181">
    <property type="entry name" value="Acyl_CoA_acyltransferase"/>
</dbReference>
<dbReference type="Gene3D" id="3.40.630.30">
    <property type="match status" value="1"/>
</dbReference>
<dbReference type="InterPro" id="IPR000182">
    <property type="entry name" value="GNAT_dom"/>
</dbReference>
<dbReference type="SUPFAM" id="SSF52833">
    <property type="entry name" value="Thioredoxin-like"/>
    <property type="match status" value="1"/>
</dbReference>
<comment type="caution">
    <text evidence="2">The sequence shown here is derived from an EMBL/GenBank/DDBJ whole genome shotgun (WGS) entry which is preliminary data.</text>
</comment>
<dbReference type="SUPFAM" id="SSF55729">
    <property type="entry name" value="Acyl-CoA N-acyltransferases (Nat)"/>
    <property type="match status" value="1"/>
</dbReference>
<name>A0A0F9FH04_9ZZZZ</name>
<dbReference type="InterPro" id="IPR036249">
    <property type="entry name" value="Thioredoxin-like_sf"/>
</dbReference>